<proteinExistence type="inferred from homology"/>
<dbReference type="Gene3D" id="2.60.40.790">
    <property type="match status" value="1"/>
</dbReference>
<comment type="similarity">
    <text evidence="1 2">Belongs to the small heat shock protein (HSP20) family.</text>
</comment>
<dbReference type="PROSITE" id="PS01031">
    <property type="entry name" value="SHSP"/>
    <property type="match status" value="1"/>
</dbReference>
<gene>
    <name evidence="4" type="ORF">ACFPN2_13390</name>
</gene>
<accession>A0ABV8SR30</accession>
<evidence type="ECO:0000313" key="5">
    <source>
        <dbReference type="Proteomes" id="UP001595904"/>
    </source>
</evidence>
<comment type="caution">
    <text evidence="4">The sequence shown here is derived from an EMBL/GenBank/DDBJ whole genome shotgun (WGS) entry which is preliminary data.</text>
</comment>
<dbReference type="InterPro" id="IPR008978">
    <property type="entry name" value="HSP20-like_chaperone"/>
</dbReference>
<dbReference type="Pfam" id="PF00011">
    <property type="entry name" value="HSP20"/>
    <property type="match status" value="1"/>
</dbReference>
<evidence type="ECO:0000259" key="3">
    <source>
        <dbReference type="PROSITE" id="PS01031"/>
    </source>
</evidence>
<sequence length="134" mass="15151">MAIRNPPSWMWAEACEMMERAQQLQRQFFRFGRVAASSPLWEPPVDILAYGNEVHVAVALPGVAADNIEVRTDSGLLIVNATRALPVTSRATGVHRLEIPYGRFERRIALPEGRYQLLEQAYTNGCLFLRLAQR</sequence>
<reference evidence="5" key="1">
    <citation type="journal article" date="2019" name="Int. J. Syst. Evol. Microbiol.">
        <title>The Global Catalogue of Microorganisms (GCM) 10K type strain sequencing project: providing services to taxonomists for standard genome sequencing and annotation.</title>
        <authorList>
            <consortium name="The Broad Institute Genomics Platform"/>
            <consortium name="The Broad Institute Genome Sequencing Center for Infectious Disease"/>
            <person name="Wu L."/>
            <person name="Ma J."/>
        </authorList>
    </citation>
    <scope>NUCLEOTIDE SEQUENCE [LARGE SCALE GENOMIC DNA]</scope>
    <source>
        <strain evidence="5">CGMCC 1.10759</strain>
    </source>
</reference>
<name>A0ABV8SR30_9GAMM</name>
<keyword evidence="5" id="KW-1185">Reference proteome</keyword>
<dbReference type="CDD" id="cd06464">
    <property type="entry name" value="ACD_sHsps-like"/>
    <property type="match status" value="1"/>
</dbReference>
<evidence type="ECO:0000256" key="2">
    <source>
        <dbReference type="RuleBase" id="RU003616"/>
    </source>
</evidence>
<dbReference type="Proteomes" id="UP001595904">
    <property type="component" value="Unassembled WGS sequence"/>
</dbReference>
<dbReference type="RefSeq" id="WP_380597277.1">
    <property type="nucleotide sequence ID" value="NZ_JBHSDU010000003.1"/>
</dbReference>
<dbReference type="EMBL" id="JBHSDU010000003">
    <property type="protein sequence ID" value="MFC4310078.1"/>
    <property type="molecule type" value="Genomic_DNA"/>
</dbReference>
<dbReference type="SUPFAM" id="SSF49764">
    <property type="entry name" value="HSP20-like chaperones"/>
    <property type="match status" value="1"/>
</dbReference>
<dbReference type="InterPro" id="IPR002068">
    <property type="entry name" value="A-crystallin/Hsp20_dom"/>
</dbReference>
<evidence type="ECO:0000313" key="4">
    <source>
        <dbReference type="EMBL" id="MFC4310078.1"/>
    </source>
</evidence>
<organism evidence="4 5">
    <name type="scientific">Steroidobacter flavus</name>
    <dbReference type="NCBI Taxonomy" id="1842136"/>
    <lineage>
        <taxon>Bacteria</taxon>
        <taxon>Pseudomonadati</taxon>
        <taxon>Pseudomonadota</taxon>
        <taxon>Gammaproteobacteria</taxon>
        <taxon>Steroidobacterales</taxon>
        <taxon>Steroidobacteraceae</taxon>
        <taxon>Steroidobacter</taxon>
    </lineage>
</organism>
<protein>
    <submittedName>
        <fullName evidence="4">Hsp20/alpha crystallin family protein</fullName>
    </submittedName>
</protein>
<feature type="domain" description="SHSP" evidence="3">
    <location>
        <begin position="36"/>
        <end position="134"/>
    </location>
</feature>
<evidence type="ECO:0000256" key="1">
    <source>
        <dbReference type="PROSITE-ProRule" id="PRU00285"/>
    </source>
</evidence>